<reference evidence="1 2" key="1">
    <citation type="submission" date="2019-08" db="EMBL/GenBank/DDBJ databases">
        <title>The genome of the soybean aphid Biotype 1, its phylome, world population structure and adaptation to the North American continent.</title>
        <authorList>
            <person name="Giordano R."/>
            <person name="Donthu R.K."/>
            <person name="Hernandez A.G."/>
            <person name="Wright C.L."/>
            <person name="Zimin A.V."/>
        </authorList>
    </citation>
    <scope>NUCLEOTIDE SEQUENCE [LARGE SCALE GENOMIC DNA]</scope>
    <source>
        <tissue evidence="1">Whole aphids</tissue>
    </source>
</reference>
<keyword evidence="2" id="KW-1185">Reference proteome</keyword>
<gene>
    <name evidence="1" type="ORF">AGLY_000877</name>
</gene>
<evidence type="ECO:0000313" key="1">
    <source>
        <dbReference type="EMBL" id="KAE9545334.1"/>
    </source>
</evidence>
<dbReference type="EMBL" id="VYZN01000001">
    <property type="protein sequence ID" value="KAE9545334.1"/>
    <property type="molecule type" value="Genomic_DNA"/>
</dbReference>
<organism evidence="1 2">
    <name type="scientific">Aphis glycines</name>
    <name type="common">Soybean aphid</name>
    <dbReference type="NCBI Taxonomy" id="307491"/>
    <lineage>
        <taxon>Eukaryota</taxon>
        <taxon>Metazoa</taxon>
        <taxon>Ecdysozoa</taxon>
        <taxon>Arthropoda</taxon>
        <taxon>Hexapoda</taxon>
        <taxon>Insecta</taxon>
        <taxon>Pterygota</taxon>
        <taxon>Neoptera</taxon>
        <taxon>Paraneoptera</taxon>
        <taxon>Hemiptera</taxon>
        <taxon>Sternorrhyncha</taxon>
        <taxon>Aphidomorpha</taxon>
        <taxon>Aphidoidea</taxon>
        <taxon>Aphididae</taxon>
        <taxon>Aphidini</taxon>
        <taxon>Aphis</taxon>
        <taxon>Aphis</taxon>
    </lineage>
</organism>
<sequence>MKSNHVHGCMKTNYKNVKKRLKFLYTIKGCGARGFTSYILLYCSFEKWRLQLRNIYPFVQHLITELGQPPAMSTCLLGYHIRNVLSKAVGAILDSEWSEKCIDFTMILCLIKNGYVFSSNHYLCYLSLRREVRHNFRILCIMLHYNIQTISLWLPSIRVNNKTKLLYTIKNNFEQRRIRFLGVGVLHGYGQCDHLLYGRVLSDQFLRGYGLYGHLLRGSCDLRGCGQYDLHHHPLDDFLYLRDDSGHQNIVVTQKFNLVSSIKEWGSKCPVMIATYLFTNKINLFNANLKQLKFFENIDLSRTKIDRMSLLFLYKNPLFCTVLL</sequence>
<proteinExistence type="predicted"/>
<accession>A0A6G0U8D3</accession>
<name>A0A6G0U8D3_APHGL</name>
<evidence type="ECO:0000313" key="2">
    <source>
        <dbReference type="Proteomes" id="UP000475862"/>
    </source>
</evidence>
<dbReference type="Proteomes" id="UP000475862">
    <property type="component" value="Unassembled WGS sequence"/>
</dbReference>
<protein>
    <submittedName>
        <fullName evidence="1">Uncharacterized protein</fullName>
    </submittedName>
</protein>
<comment type="caution">
    <text evidence="1">The sequence shown here is derived from an EMBL/GenBank/DDBJ whole genome shotgun (WGS) entry which is preliminary data.</text>
</comment>
<dbReference type="AlphaFoldDB" id="A0A6G0U8D3"/>